<dbReference type="Gene3D" id="3.40.50.10490">
    <property type="entry name" value="Glucose-6-phosphate isomerase like protein, domain 1"/>
    <property type="match status" value="1"/>
</dbReference>
<feature type="domain" description="HTH rpiR-type" evidence="4">
    <location>
        <begin position="4"/>
        <end position="80"/>
    </location>
</feature>
<dbReference type="GO" id="GO:0003700">
    <property type="term" value="F:DNA-binding transcription factor activity"/>
    <property type="evidence" value="ECO:0007669"/>
    <property type="project" value="InterPro"/>
</dbReference>
<accession>A0A917FXC9</accession>
<dbReference type="EMBL" id="BMJT01000001">
    <property type="protein sequence ID" value="GGG11952.1"/>
    <property type="molecule type" value="Genomic_DNA"/>
</dbReference>
<dbReference type="Pfam" id="PF01380">
    <property type="entry name" value="SIS"/>
    <property type="match status" value="1"/>
</dbReference>
<dbReference type="SUPFAM" id="SSF46689">
    <property type="entry name" value="Homeodomain-like"/>
    <property type="match status" value="1"/>
</dbReference>
<dbReference type="InterPro" id="IPR046348">
    <property type="entry name" value="SIS_dom_sf"/>
</dbReference>
<dbReference type="Proteomes" id="UP000616608">
    <property type="component" value="Unassembled WGS sequence"/>
</dbReference>
<dbReference type="CDD" id="cd05013">
    <property type="entry name" value="SIS_RpiR"/>
    <property type="match status" value="1"/>
</dbReference>
<keyword evidence="3" id="KW-0804">Transcription</keyword>
<dbReference type="InterPro" id="IPR001347">
    <property type="entry name" value="SIS_dom"/>
</dbReference>
<dbReference type="GO" id="GO:0097367">
    <property type="term" value="F:carbohydrate derivative binding"/>
    <property type="evidence" value="ECO:0007669"/>
    <property type="project" value="InterPro"/>
</dbReference>
<dbReference type="Pfam" id="PF01418">
    <property type="entry name" value="HTH_6"/>
    <property type="match status" value="1"/>
</dbReference>
<dbReference type="PROSITE" id="PS51464">
    <property type="entry name" value="SIS"/>
    <property type="match status" value="1"/>
</dbReference>
<reference evidence="6" key="2">
    <citation type="submission" date="2020-09" db="EMBL/GenBank/DDBJ databases">
        <authorList>
            <person name="Sun Q."/>
            <person name="Zhou Y."/>
        </authorList>
    </citation>
    <scope>NUCLEOTIDE SEQUENCE</scope>
    <source>
        <strain evidence="6">CGMCC 1.15760</strain>
    </source>
</reference>
<dbReference type="Gene3D" id="1.10.10.10">
    <property type="entry name" value="Winged helix-like DNA-binding domain superfamily/Winged helix DNA-binding domain"/>
    <property type="match status" value="1"/>
</dbReference>
<organism evidence="6 7">
    <name type="scientific">Lysinibacillus alkalisoli</name>
    <dbReference type="NCBI Taxonomy" id="1911548"/>
    <lineage>
        <taxon>Bacteria</taxon>
        <taxon>Bacillati</taxon>
        <taxon>Bacillota</taxon>
        <taxon>Bacilli</taxon>
        <taxon>Bacillales</taxon>
        <taxon>Bacillaceae</taxon>
        <taxon>Lysinibacillus</taxon>
    </lineage>
</organism>
<evidence type="ECO:0000259" key="5">
    <source>
        <dbReference type="PROSITE" id="PS51464"/>
    </source>
</evidence>
<dbReference type="PANTHER" id="PTHR30514:SF18">
    <property type="entry name" value="RPIR-FAMILY TRANSCRIPTIONAL REGULATOR"/>
    <property type="match status" value="1"/>
</dbReference>
<dbReference type="GO" id="GO:0003677">
    <property type="term" value="F:DNA binding"/>
    <property type="evidence" value="ECO:0007669"/>
    <property type="project" value="UniProtKB-KW"/>
</dbReference>
<dbReference type="InterPro" id="IPR009057">
    <property type="entry name" value="Homeodomain-like_sf"/>
</dbReference>
<reference evidence="6" key="1">
    <citation type="journal article" date="2014" name="Int. J. Syst. Evol. Microbiol.">
        <title>Complete genome sequence of Corynebacterium casei LMG S-19264T (=DSM 44701T), isolated from a smear-ripened cheese.</title>
        <authorList>
            <consortium name="US DOE Joint Genome Institute (JGI-PGF)"/>
            <person name="Walter F."/>
            <person name="Albersmeier A."/>
            <person name="Kalinowski J."/>
            <person name="Ruckert C."/>
        </authorList>
    </citation>
    <scope>NUCLEOTIDE SEQUENCE</scope>
    <source>
        <strain evidence="6">CGMCC 1.15760</strain>
    </source>
</reference>
<evidence type="ECO:0000259" key="4">
    <source>
        <dbReference type="PROSITE" id="PS51071"/>
    </source>
</evidence>
<dbReference type="SUPFAM" id="SSF53697">
    <property type="entry name" value="SIS domain"/>
    <property type="match status" value="1"/>
</dbReference>
<evidence type="ECO:0000313" key="7">
    <source>
        <dbReference type="Proteomes" id="UP000616608"/>
    </source>
</evidence>
<dbReference type="PANTHER" id="PTHR30514">
    <property type="entry name" value="GLUCOKINASE"/>
    <property type="match status" value="1"/>
</dbReference>
<dbReference type="InterPro" id="IPR035472">
    <property type="entry name" value="RpiR-like_SIS"/>
</dbReference>
<protein>
    <submittedName>
        <fullName evidence="6">Transcriptional regulator</fullName>
    </submittedName>
</protein>
<dbReference type="InterPro" id="IPR047640">
    <property type="entry name" value="RpiR-like"/>
</dbReference>
<dbReference type="RefSeq" id="WP_188613227.1">
    <property type="nucleotide sequence ID" value="NZ_BMJT01000001.1"/>
</dbReference>
<dbReference type="PROSITE" id="PS51071">
    <property type="entry name" value="HTH_RPIR"/>
    <property type="match status" value="1"/>
</dbReference>
<comment type="caution">
    <text evidence="6">The sequence shown here is derived from an EMBL/GenBank/DDBJ whole genome shotgun (WGS) entry which is preliminary data.</text>
</comment>
<proteinExistence type="predicted"/>
<dbReference type="AlphaFoldDB" id="A0A917FXC9"/>
<keyword evidence="7" id="KW-1185">Reference proteome</keyword>
<evidence type="ECO:0000256" key="1">
    <source>
        <dbReference type="ARBA" id="ARBA00023015"/>
    </source>
</evidence>
<keyword evidence="1" id="KW-0805">Transcription regulation</keyword>
<dbReference type="GO" id="GO:1901135">
    <property type="term" value="P:carbohydrate derivative metabolic process"/>
    <property type="evidence" value="ECO:0007669"/>
    <property type="project" value="InterPro"/>
</dbReference>
<name>A0A917FXC9_9BACI</name>
<evidence type="ECO:0000256" key="2">
    <source>
        <dbReference type="ARBA" id="ARBA00023125"/>
    </source>
</evidence>
<keyword evidence="2" id="KW-0238">DNA-binding</keyword>
<gene>
    <name evidence="6" type="ORF">GCM10007425_02860</name>
</gene>
<feature type="domain" description="SIS" evidence="5">
    <location>
        <begin position="130"/>
        <end position="267"/>
    </location>
</feature>
<evidence type="ECO:0000256" key="3">
    <source>
        <dbReference type="ARBA" id="ARBA00023163"/>
    </source>
</evidence>
<dbReference type="InterPro" id="IPR000281">
    <property type="entry name" value="HTH_RpiR"/>
</dbReference>
<sequence>MTKQTIQQKIEMTFNQLSKGQQKAATFILHNMTYVGVHAASEVGKQAQVSETTVIRLCYALGLSGYAQLQKEITTYLFEQNNKTSSLKNYLTNKQSLQNTTKQYETLMMGDAKRVMHVAEQISEADFSVTTQHLHHCQTLYIVGFGASYLAAQWMHFAIGLLRPRIVLVPHDPSSFVRVLQEMTSADMLVVFSFHRYFKETVLIAKEAKSKGVEVVAITDAHISPVVPHATICFVQSFTGVSTIDTMPTIISFINALIAGMTTQDPTYYEQQRLIFDDYTNVFMTDRWS</sequence>
<evidence type="ECO:0000313" key="6">
    <source>
        <dbReference type="EMBL" id="GGG11952.1"/>
    </source>
</evidence>
<dbReference type="InterPro" id="IPR036388">
    <property type="entry name" value="WH-like_DNA-bd_sf"/>
</dbReference>